<evidence type="ECO:0000313" key="1">
    <source>
        <dbReference type="EMBL" id="TNJ45761.1"/>
    </source>
</evidence>
<comment type="caution">
    <text evidence="1">The sequence shown here is derived from an EMBL/GenBank/DDBJ whole genome shotgun (WGS) entry which is preliminary data.</text>
</comment>
<evidence type="ECO:0000313" key="2">
    <source>
        <dbReference type="Proteomes" id="UP000308713"/>
    </source>
</evidence>
<dbReference type="RefSeq" id="WP_139695404.1">
    <property type="nucleotide sequence ID" value="NZ_CP074074.1"/>
</dbReference>
<dbReference type="AlphaFoldDB" id="A0A5C4SNK9"/>
<dbReference type="EMBL" id="VDCS01000004">
    <property type="protein sequence ID" value="TNJ45761.1"/>
    <property type="molecule type" value="Genomic_DNA"/>
</dbReference>
<dbReference type="Proteomes" id="UP000308713">
    <property type="component" value="Unassembled WGS sequence"/>
</dbReference>
<sequence>MNKHIAVIVDSIDVNDSSGSKANVALISNLIAVGCRVSVFHYTRKQIEIKNAECFAIKEKRSTLLFFLSRSQRIIQRLFNVNLAKCLEPIFGFSFTFFNDVNSIKTVLKNIDISQVDLVITLSKAASFRPHYAVNELPELHEKWMAYIHDPYPFNCYPKPYDWKDPGHEIKEKFFKSLSENAKYSAFPSLLLKEFMGQVFDNFNNTGMVIPHQIINVDIKEQKPPSYFERNKFNVMHAGSLLKQRNPEGLIKGFQRFLDNNNKAKKDSKLILLGNADYHKQMIENYSKELPQLYVKLSNISFKEVYCLQYHVSVNIILEADSEVSPFLPGKFPHCVSADKPILHLGPEKSESKRLLGVKYPYSSEINDINKIAEIFERLYEEWKNNDEKLILNRPDLVNYLSENQLKTQLKKVFKND</sequence>
<gene>
    <name evidence="1" type="ORF">FGF67_05105</name>
</gene>
<protein>
    <submittedName>
        <fullName evidence="1">Glycosyltransferase family 4 protein</fullName>
    </submittedName>
</protein>
<dbReference type="GO" id="GO:0016740">
    <property type="term" value="F:transferase activity"/>
    <property type="evidence" value="ECO:0007669"/>
    <property type="project" value="UniProtKB-KW"/>
</dbReference>
<organism evidence="1 2">
    <name type="scientific">Allotamlana fucoidanivorans</name>
    <dbReference type="NCBI Taxonomy" id="2583814"/>
    <lineage>
        <taxon>Bacteria</taxon>
        <taxon>Pseudomonadati</taxon>
        <taxon>Bacteroidota</taxon>
        <taxon>Flavobacteriia</taxon>
        <taxon>Flavobacteriales</taxon>
        <taxon>Flavobacteriaceae</taxon>
        <taxon>Allotamlana</taxon>
    </lineage>
</organism>
<name>A0A5C4SNK9_9FLAO</name>
<keyword evidence="1" id="KW-0808">Transferase</keyword>
<dbReference type="SUPFAM" id="SSF53756">
    <property type="entry name" value="UDP-Glycosyltransferase/glycogen phosphorylase"/>
    <property type="match status" value="1"/>
</dbReference>
<reference evidence="1 2" key="1">
    <citation type="submission" date="2019-05" db="EMBL/GenBank/DDBJ databases">
        <title>Tamlana fucoidanivorans sp. nov., isolated from the surface of algae collected from Fujian province in China.</title>
        <authorList>
            <person name="Li J."/>
        </authorList>
    </citation>
    <scope>NUCLEOTIDE SEQUENCE [LARGE SCALE GENOMIC DNA]</scope>
    <source>
        <strain evidence="1 2">CW2-9</strain>
    </source>
</reference>
<proteinExistence type="predicted"/>
<keyword evidence="2" id="KW-1185">Reference proteome</keyword>
<dbReference type="PROSITE" id="PS51257">
    <property type="entry name" value="PROKAR_LIPOPROTEIN"/>
    <property type="match status" value="1"/>
</dbReference>
<accession>A0A5C4SNK9</accession>
<dbReference type="OrthoDB" id="977218at2"/>